<dbReference type="InterPro" id="IPR036116">
    <property type="entry name" value="FN3_sf"/>
</dbReference>
<comment type="caution">
    <text evidence="3">The sequence shown here is derived from an EMBL/GenBank/DDBJ whole genome shotgun (WGS) entry which is preliminary data.</text>
</comment>
<proteinExistence type="predicted"/>
<feature type="signal peptide" evidence="2">
    <location>
        <begin position="1"/>
        <end position="26"/>
    </location>
</feature>
<organism evidence="3 4">
    <name type="scientific">Alosa alosa</name>
    <name type="common">allis shad</name>
    <dbReference type="NCBI Taxonomy" id="278164"/>
    <lineage>
        <taxon>Eukaryota</taxon>
        <taxon>Metazoa</taxon>
        <taxon>Chordata</taxon>
        <taxon>Craniata</taxon>
        <taxon>Vertebrata</taxon>
        <taxon>Euteleostomi</taxon>
        <taxon>Actinopterygii</taxon>
        <taxon>Neopterygii</taxon>
        <taxon>Teleostei</taxon>
        <taxon>Clupei</taxon>
        <taxon>Clupeiformes</taxon>
        <taxon>Clupeoidei</taxon>
        <taxon>Clupeidae</taxon>
        <taxon>Alosa</taxon>
    </lineage>
</organism>
<dbReference type="AlphaFoldDB" id="A0AAV6FQ43"/>
<keyword evidence="1" id="KW-0812">Transmembrane</keyword>
<evidence type="ECO:0008006" key="5">
    <source>
        <dbReference type="Google" id="ProtNLM"/>
    </source>
</evidence>
<evidence type="ECO:0000256" key="2">
    <source>
        <dbReference type="SAM" id="SignalP"/>
    </source>
</evidence>
<accession>A0AAV6FQ43</accession>
<reference evidence="3" key="1">
    <citation type="submission" date="2020-10" db="EMBL/GenBank/DDBJ databases">
        <title>Chromosome-scale genome assembly of the Allis shad, Alosa alosa.</title>
        <authorList>
            <person name="Margot Z."/>
            <person name="Christophe K."/>
            <person name="Cabau C."/>
            <person name="Louis A."/>
            <person name="Berthelot C."/>
            <person name="Parey E."/>
            <person name="Roest Crollius H."/>
            <person name="Montfort J."/>
            <person name="Robinson-Rechavi M."/>
            <person name="Bucao C."/>
            <person name="Bouchez O."/>
            <person name="Gislard M."/>
            <person name="Lluch J."/>
            <person name="Milhes M."/>
            <person name="Lampietro C."/>
            <person name="Lopez Roques C."/>
            <person name="Donnadieu C."/>
            <person name="Braasch I."/>
            <person name="Desvignes T."/>
            <person name="Postlethwait J."/>
            <person name="Bobe J."/>
            <person name="Guiguen Y."/>
        </authorList>
    </citation>
    <scope>NUCLEOTIDE SEQUENCE</scope>
    <source>
        <strain evidence="3">M-15738</strain>
        <tissue evidence="3">Blood</tissue>
    </source>
</reference>
<protein>
    <recommendedName>
        <fullName evidence="5">LRRN4 C-terminal-like protein</fullName>
    </recommendedName>
</protein>
<evidence type="ECO:0000313" key="3">
    <source>
        <dbReference type="EMBL" id="KAG5263616.1"/>
    </source>
</evidence>
<sequence>MIIWNPTLLLLRLPVLLICLIESSSASDGPIHLVFDDYEETTTTPPDNKYPDVTKSAGDYKICDYDLCVAQEESCQDIAAKMGCLCPGITPQTEPPHTPQVTGVSPAESGQVTVHWCAPFSFVSQYRVTVEGKEGQSHVFEGMSRNVTLAGIKVGQRVCVQAMNSAGVSSLSEESCSTYRPEKHANTPLVAGVIAGGLGFILLLTVTALILWRRKACCKGGTDNPQGLRNPSFSTDGTL</sequence>
<dbReference type="InterPro" id="IPR013783">
    <property type="entry name" value="Ig-like_fold"/>
</dbReference>
<feature type="chain" id="PRO_5043641490" description="LRRN4 C-terminal-like protein" evidence="2">
    <location>
        <begin position="27"/>
        <end position="239"/>
    </location>
</feature>
<keyword evidence="1" id="KW-1133">Transmembrane helix</keyword>
<dbReference type="CDD" id="cd00063">
    <property type="entry name" value="FN3"/>
    <property type="match status" value="1"/>
</dbReference>
<keyword evidence="4" id="KW-1185">Reference proteome</keyword>
<dbReference type="SUPFAM" id="SSF49265">
    <property type="entry name" value="Fibronectin type III"/>
    <property type="match status" value="1"/>
</dbReference>
<feature type="transmembrane region" description="Helical" evidence="1">
    <location>
        <begin position="189"/>
        <end position="212"/>
    </location>
</feature>
<keyword evidence="2" id="KW-0732">Signal</keyword>
<dbReference type="EMBL" id="JADWDJ010000021">
    <property type="protein sequence ID" value="KAG5263616.1"/>
    <property type="molecule type" value="Genomic_DNA"/>
</dbReference>
<dbReference type="Gene3D" id="2.60.40.10">
    <property type="entry name" value="Immunoglobulins"/>
    <property type="match status" value="1"/>
</dbReference>
<name>A0AAV6FQ43_9TELE</name>
<dbReference type="InterPro" id="IPR003961">
    <property type="entry name" value="FN3_dom"/>
</dbReference>
<dbReference type="Proteomes" id="UP000823561">
    <property type="component" value="Chromosome 21"/>
</dbReference>
<keyword evidence="1" id="KW-0472">Membrane</keyword>
<gene>
    <name evidence="3" type="ORF">AALO_G00266770</name>
</gene>
<evidence type="ECO:0000313" key="4">
    <source>
        <dbReference type="Proteomes" id="UP000823561"/>
    </source>
</evidence>
<evidence type="ECO:0000256" key="1">
    <source>
        <dbReference type="SAM" id="Phobius"/>
    </source>
</evidence>